<evidence type="ECO:0000313" key="3">
    <source>
        <dbReference type="EMBL" id="ELZ22571.1"/>
    </source>
</evidence>
<feature type="transmembrane region" description="Helical" evidence="2">
    <location>
        <begin position="373"/>
        <end position="397"/>
    </location>
</feature>
<name>M0CH45_9EURY</name>
<dbReference type="eggNOG" id="arCOG08131">
    <property type="taxonomic scope" value="Archaea"/>
</dbReference>
<sequence length="431" mass="47146">MLEGRAGRLGVVHRNEQLSGHTDRTTDGDFSRGLKAAASTVGPSRGRSNARSETTFERHVTGASACTLFRRCIDGDAMSADESGIDEDERIDESVSRSDLVHERLRESPVKRWLLLDGNRYVITGLFSLVVFVACASIGFAGYIPVTDPDTATTLVAAVVGGTLPFITIVLAINQLVLSQELGWPGDLSDRFEEMTVFRREVESLTDTPVSPAAPADFLQLVVDTVVERTERLEAVADRMTDPDRAAVIDEFIEAVETEGELVSASLENSDFGTFETLSAVLGRFNGAHLYAARQIRAHYADELSEADLETLDDLVELLGQLAIARQTFKTLYMQYELAYLSKVLLVVGFPTLLGGGIFMMTYSTIIETVETTAALVLVVSTVVTFVFLPFTVLLVYTFRIASIASRTADFGPFVPRVDFDEAAELEEGRE</sequence>
<comment type="caution">
    <text evidence="3">The sequence shown here is derived from an EMBL/GenBank/DDBJ whole genome shotgun (WGS) entry which is preliminary data.</text>
</comment>
<keyword evidence="2" id="KW-1133">Transmembrane helix</keyword>
<keyword evidence="2" id="KW-0812">Transmembrane</keyword>
<dbReference type="Proteomes" id="UP000011657">
    <property type="component" value="Unassembled WGS sequence"/>
</dbReference>
<keyword evidence="4" id="KW-1185">Reference proteome</keyword>
<feature type="compositionally biased region" description="Basic and acidic residues" evidence="1">
    <location>
        <begin position="13"/>
        <end position="32"/>
    </location>
</feature>
<evidence type="ECO:0000256" key="2">
    <source>
        <dbReference type="SAM" id="Phobius"/>
    </source>
</evidence>
<evidence type="ECO:0000313" key="4">
    <source>
        <dbReference type="Proteomes" id="UP000011657"/>
    </source>
</evidence>
<feature type="region of interest" description="Disordered" evidence="1">
    <location>
        <begin position="1"/>
        <end position="56"/>
    </location>
</feature>
<feature type="transmembrane region" description="Helical" evidence="2">
    <location>
        <begin position="152"/>
        <end position="173"/>
    </location>
</feature>
<feature type="transmembrane region" description="Helical" evidence="2">
    <location>
        <begin position="121"/>
        <end position="146"/>
    </location>
</feature>
<proteinExistence type="predicted"/>
<reference evidence="3 4" key="1">
    <citation type="journal article" date="2014" name="PLoS Genet.">
        <title>Phylogenetically driven sequencing of extremely halophilic archaea reveals strategies for static and dynamic osmo-response.</title>
        <authorList>
            <person name="Becker E.A."/>
            <person name="Seitzer P.M."/>
            <person name="Tritt A."/>
            <person name="Larsen D."/>
            <person name="Krusor M."/>
            <person name="Yao A.I."/>
            <person name="Wu D."/>
            <person name="Madern D."/>
            <person name="Eisen J.A."/>
            <person name="Darling A.E."/>
            <person name="Facciotti M.T."/>
        </authorList>
    </citation>
    <scope>NUCLEOTIDE SEQUENCE [LARGE SCALE GENOMIC DNA]</scope>
    <source>
        <strain evidence="3 4">JCM 13891</strain>
    </source>
</reference>
<accession>M0CH45</accession>
<organism evidence="3 4">
    <name type="scientific">Haloterrigena salina JCM 13891</name>
    <dbReference type="NCBI Taxonomy" id="1227488"/>
    <lineage>
        <taxon>Archaea</taxon>
        <taxon>Methanobacteriati</taxon>
        <taxon>Methanobacteriota</taxon>
        <taxon>Stenosarchaea group</taxon>
        <taxon>Halobacteria</taxon>
        <taxon>Halobacteriales</taxon>
        <taxon>Natrialbaceae</taxon>
        <taxon>Haloterrigena</taxon>
    </lineage>
</organism>
<dbReference type="EMBL" id="AOIS01000014">
    <property type="protein sequence ID" value="ELZ22571.1"/>
    <property type="molecule type" value="Genomic_DNA"/>
</dbReference>
<dbReference type="AlphaFoldDB" id="M0CH45"/>
<feature type="transmembrane region" description="Helical" evidence="2">
    <location>
        <begin position="344"/>
        <end position="367"/>
    </location>
</feature>
<keyword evidence="2" id="KW-0472">Membrane</keyword>
<gene>
    <name evidence="3" type="ORF">C477_04214</name>
</gene>
<dbReference type="Pfam" id="PF25927">
    <property type="entry name" value="DUF7972"/>
    <property type="match status" value="1"/>
</dbReference>
<evidence type="ECO:0000256" key="1">
    <source>
        <dbReference type="SAM" id="MobiDB-lite"/>
    </source>
</evidence>
<dbReference type="PATRIC" id="fig|1227488.3.peg.835"/>
<dbReference type="InterPro" id="IPR058278">
    <property type="entry name" value="DUF7972"/>
</dbReference>
<protein>
    <submittedName>
        <fullName evidence="3">Uncharacterized protein</fullName>
    </submittedName>
</protein>